<keyword evidence="4" id="KW-1185">Reference proteome</keyword>
<evidence type="ECO:0000313" key="3">
    <source>
        <dbReference type="EMBL" id="NDV12772.1"/>
    </source>
</evidence>
<reference evidence="3 4" key="1">
    <citation type="submission" date="2020-02" db="EMBL/GenBank/DDBJ databases">
        <authorList>
            <person name="Yang Z."/>
        </authorList>
    </citation>
    <scope>NUCLEOTIDE SEQUENCE [LARGE SCALE GENOMIC DNA]</scope>
    <source>
        <strain evidence="3 4">HX-7-9</strain>
    </source>
</reference>
<evidence type="ECO:0000256" key="1">
    <source>
        <dbReference type="SAM" id="Coils"/>
    </source>
</evidence>
<organism evidence="3 4">
    <name type="scientific">Crenobacter caeni</name>
    <dbReference type="NCBI Taxonomy" id="2705474"/>
    <lineage>
        <taxon>Bacteria</taxon>
        <taxon>Pseudomonadati</taxon>
        <taxon>Pseudomonadota</taxon>
        <taxon>Betaproteobacteria</taxon>
        <taxon>Neisseriales</taxon>
        <taxon>Neisseriaceae</taxon>
        <taxon>Crenobacter</taxon>
    </lineage>
</organism>
<dbReference type="Proteomes" id="UP000482578">
    <property type="component" value="Unassembled WGS sequence"/>
</dbReference>
<evidence type="ECO:0000256" key="2">
    <source>
        <dbReference type="SAM" id="MobiDB-lite"/>
    </source>
</evidence>
<dbReference type="RefSeq" id="WP_163315989.1">
    <property type="nucleotide sequence ID" value="NZ_JAAGAA010000006.1"/>
</dbReference>
<sequence>MSLPISSLDKGRGSARYRADQAVSPRPAAGIGPLDTEAAKAPLAAPRNREPATWRYSAQLNDQLTSAQRSLDYLDDLYLRMQAMKGELGRQLSEREIDPSDMEAMAERVREAWRERGAKSGGSLDNQLHLRLNGDARQPFTVRGFELASLREGKAETLLFYADGAGKPPAQVAVGDNRPLDTLLRDLNRALMPSGVQAALDDAGELAFSVGEAAWPQLRERFAASGGGVRLPAGVPQRLRLDAQPGLLDGQPAPGSDHASVRQRLQFLVQAMEQVAQARASVKAAIAEARRSIEALSRMNEEVWARSFAGDFNARLNRPDGEQVLFEVIPALAGVSRHRVLSLLALR</sequence>
<feature type="region of interest" description="Disordered" evidence="2">
    <location>
        <begin position="1"/>
        <end position="34"/>
    </location>
</feature>
<accession>A0A6B2KRB6</accession>
<feature type="coiled-coil region" evidence="1">
    <location>
        <begin position="268"/>
        <end position="299"/>
    </location>
</feature>
<name>A0A6B2KRB6_9NEIS</name>
<keyword evidence="1" id="KW-0175">Coiled coil</keyword>
<protein>
    <submittedName>
        <fullName evidence="3">Uncharacterized protein</fullName>
    </submittedName>
</protein>
<proteinExistence type="predicted"/>
<gene>
    <name evidence="3" type="ORF">GZH52_08140</name>
</gene>
<evidence type="ECO:0000313" key="4">
    <source>
        <dbReference type="Proteomes" id="UP000482578"/>
    </source>
</evidence>
<comment type="caution">
    <text evidence="3">The sequence shown here is derived from an EMBL/GenBank/DDBJ whole genome shotgun (WGS) entry which is preliminary data.</text>
</comment>
<dbReference type="EMBL" id="JAAGAA010000006">
    <property type="protein sequence ID" value="NDV12772.1"/>
    <property type="molecule type" value="Genomic_DNA"/>
</dbReference>
<dbReference type="AlphaFoldDB" id="A0A6B2KRB6"/>